<dbReference type="Gene3D" id="3.40.50.300">
    <property type="entry name" value="P-loop containing nucleotide triphosphate hydrolases"/>
    <property type="match status" value="1"/>
</dbReference>
<evidence type="ECO:0000256" key="2">
    <source>
        <dbReference type="ARBA" id="ARBA00049360"/>
    </source>
</evidence>
<protein>
    <recommendedName>
        <fullName evidence="4">Sporulation initiation inhibitor protein Soj</fullName>
    </recommendedName>
</protein>
<evidence type="ECO:0000313" key="7">
    <source>
        <dbReference type="Proteomes" id="UP000824088"/>
    </source>
</evidence>
<dbReference type="FunFam" id="3.40.50.300:FF:000285">
    <property type="entry name" value="Sporulation initiation inhibitor Soj"/>
    <property type="match status" value="1"/>
</dbReference>
<dbReference type="Proteomes" id="UP000824088">
    <property type="component" value="Unassembled WGS sequence"/>
</dbReference>
<dbReference type="Pfam" id="PF13614">
    <property type="entry name" value="AAA_31"/>
    <property type="match status" value="1"/>
</dbReference>
<sequence>MAEIIAFSNQKGGVGKTTTCVNLAAFVAEKGKKVLVVDMDPQGNASSSLGFFERNDKNSVYEVLCGNKRAEEAVKNTEISGLDVITSSGDLAGAELELAQVMIGRERVLEEKLAEVKGKYDFVFVDCPPSLGLLTVNSLAASDGVIVPIQCEYFALEGLSQMMNTIKLVKKFLNPDIEVQGVVITLYDGRAKLSKGVIAEIDKVFGDKVYSTRIPRNVRLAEAPSYGKPVAVYDARCAGALAYAKLAEEFLERINK</sequence>
<name>A0A9D1HR59_9FIRM</name>
<comment type="similarity">
    <text evidence="1">Belongs to the ParA family.</text>
</comment>
<organism evidence="6 7">
    <name type="scientific">Candidatus Limadaptatus stercorigallinarum</name>
    <dbReference type="NCBI Taxonomy" id="2840845"/>
    <lineage>
        <taxon>Bacteria</taxon>
        <taxon>Bacillati</taxon>
        <taxon>Bacillota</taxon>
        <taxon>Clostridia</taxon>
        <taxon>Eubacteriales</taxon>
        <taxon>Candidatus Limadaptatus</taxon>
    </lineage>
</organism>
<dbReference type="PIRSF" id="PIRSF009320">
    <property type="entry name" value="Nuc_binding_HP_1000"/>
    <property type="match status" value="1"/>
</dbReference>
<comment type="subunit">
    <text evidence="3">Dimerizes in the presence of ATP but not ADP; ATP-binding is required for double-stranded (ds)DNA-binding. Interacts with DnaA.</text>
</comment>
<accession>A0A9D1HR59</accession>
<evidence type="ECO:0000256" key="1">
    <source>
        <dbReference type="ARBA" id="ARBA00006976"/>
    </source>
</evidence>
<proteinExistence type="inferred from homology"/>
<dbReference type="PANTHER" id="PTHR13696">
    <property type="entry name" value="P-LOOP CONTAINING NUCLEOSIDE TRIPHOSPHATE HYDROLASE"/>
    <property type="match status" value="1"/>
</dbReference>
<dbReference type="AlphaFoldDB" id="A0A9D1HR59"/>
<evidence type="ECO:0000256" key="3">
    <source>
        <dbReference type="ARBA" id="ARBA00062323"/>
    </source>
</evidence>
<dbReference type="InterPro" id="IPR050678">
    <property type="entry name" value="DNA_Partitioning_ATPase"/>
</dbReference>
<evidence type="ECO:0000313" key="6">
    <source>
        <dbReference type="EMBL" id="HIU20807.1"/>
    </source>
</evidence>
<dbReference type="SUPFAM" id="SSF52540">
    <property type="entry name" value="P-loop containing nucleoside triphosphate hydrolases"/>
    <property type="match status" value="1"/>
</dbReference>
<dbReference type="CDD" id="cd02042">
    <property type="entry name" value="ParAB_family"/>
    <property type="match status" value="1"/>
</dbReference>
<feature type="domain" description="AAA" evidence="5">
    <location>
        <begin position="3"/>
        <end position="179"/>
    </location>
</feature>
<gene>
    <name evidence="6" type="ORF">IAD51_00980</name>
</gene>
<evidence type="ECO:0000256" key="4">
    <source>
        <dbReference type="ARBA" id="ARBA00071824"/>
    </source>
</evidence>
<comment type="catalytic activity">
    <reaction evidence="2">
        <text>ATP + H2O = ADP + phosphate + H(+)</text>
        <dbReference type="Rhea" id="RHEA:13065"/>
        <dbReference type="ChEBI" id="CHEBI:15377"/>
        <dbReference type="ChEBI" id="CHEBI:15378"/>
        <dbReference type="ChEBI" id="CHEBI:30616"/>
        <dbReference type="ChEBI" id="CHEBI:43474"/>
        <dbReference type="ChEBI" id="CHEBI:456216"/>
    </reaction>
</comment>
<reference evidence="6" key="1">
    <citation type="submission" date="2020-10" db="EMBL/GenBank/DDBJ databases">
        <authorList>
            <person name="Gilroy R."/>
        </authorList>
    </citation>
    <scope>NUCLEOTIDE SEQUENCE</scope>
    <source>
        <strain evidence="6">1063</strain>
    </source>
</reference>
<evidence type="ECO:0000259" key="5">
    <source>
        <dbReference type="Pfam" id="PF13614"/>
    </source>
</evidence>
<dbReference type="InterPro" id="IPR027417">
    <property type="entry name" value="P-loop_NTPase"/>
</dbReference>
<dbReference type="EMBL" id="DVMN01000015">
    <property type="protein sequence ID" value="HIU20807.1"/>
    <property type="molecule type" value="Genomic_DNA"/>
</dbReference>
<comment type="caution">
    <text evidence="6">The sequence shown here is derived from an EMBL/GenBank/DDBJ whole genome shotgun (WGS) entry which is preliminary data.</text>
</comment>
<dbReference type="PANTHER" id="PTHR13696:SF52">
    <property type="entry name" value="PARA FAMILY PROTEIN CT_582"/>
    <property type="match status" value="1"/>
</dbReference>
<reference evidence="6" key="2">
    <citation type="journal article" date="2021" name="PeerJ">
        <title>Extensive microbial diversity within the chicken gut microbiome revealed by metagenomics and culture.</title>
        <authorList>
            <person name="Gilroy R."/>
            <person name="Ravi A."/>
            <person name="Getino M."/>
            <person name="Pursley I."/>
            <person name="Horton D.L."/>
            <person name="Alikhan N.F."/>
            <person name="Baker D."/>
            <person name="Gharbi K."/>
            <person name="Hall N."/>
            <person name="Watson M."/>
            <person name="Adriaenssens E.M."/>
            <person name="Foster-Nyarko E."/>
            <person name="Jarju S."/>
            <person name="Secka A."/>
            <person name="Antonio M."/>
            <person name="Oren A."/>
            <person name="Chaudhuri R.R."/>
            <person name="La Ragione R."/>
            <person name="Hildebrand F."/>
            <person name="Pallen M.J."/>
        </authorList>
    </citation>
    <scope>NUCLEOTIDE SEQUENCE</scope>
    <source>
        <strain evidence="6">1063</strain>
    </source>
</reference>
<dbReference type="InterPro" id="IPR025669">
    <property type="entry name" value="AAA_dom"/>
</dbReference>